<dbReference type="EMBL" id="KN426914">
    <property type="protein sequence ID" value="KHG23949.1"/>
    <property type="molecule type" value="Genomic_DNA"/>
</dbReference>
<keyword evidence="3" id="KW-1185">Reference proteome</keyword>
<sequence>MRTPELVELSPSSLMGELHVCLAVGMALMCMHSVYPIIFLVFNG</sequence>
<accession>A0A0B0PHN3</accession>
<keyword evidence="1" id="KW-0472">Membrane</keyword>
<evidence type="ECO:0000313" key="3">
    <source>
        <dbReference type="Proteomes" id="UP000032142"/>
    </source>
</evidence>
<dbReference type="AlphaFoldDB" id="A0A0B0PHN3"/>
<evidence type="ECO:0000256" key="1">
    <source>
        <dbReference type="SAM" id="Phobius"/>
    </source>
</evidence>
<keyword evidence="1" id="KW-1133">Transmembrane helix</keyword>
<protein>
    <submittedName>
        <fullName evidence="2">Uncharacterized protein</fullName>
    </submittedName>
</protein>
<organism evidence="2 3">
    <name type="scientific">Gossypium arboreum</name>
    <name type="common">Tree cotton</name>
    <name type="synonym">Gossypium nanking</name>
    <dbReference type="NCBI Taxonomy" id="29729"/>
    <lineage>
        <taxon>Eukaryota</taxon>
        <taxon>Viridiplantae</taxon>
        <taxon>Streptophyta</taxon>
        <taxon>Embryophyta</taxon>
        <taxon>Tracheophyta</taxon>
        <taxon>Spermatophyta</taxon>
        <taxon>Magnoliopsida</taxon>
        <taxon>eudicotyledons</taxon>
        <taxon>Gunneridae</taxon>
        <taxon>Pentapetalae</taxon>
        <taxon>rosids</taxon>
        <taxon>malvids</taxon>
        <taxon>Malvales</taxon>
        <taxon>Malvaceae</taxon>
        <taxon>Malvoideae</taxon>
        <taxon>Gossypium</taxon>
    </lineage>
</organism>
<proteinExistence type="predicted"/>
<reference evidence="3" key="1">
    <citation type="submission" date="2014-09" db="EMBL/GenBank/DDBJ databases">
        <authorList>
            <person name="Mudge J."/>
            <person name="Ramaraj T."/>
            <person name="Lindquist I.E."/>
            <person name="Bharti A.K."/>
            <person name="Sundararajan A."/>
            <person name="Cameron C.T."/>
            <person name="Woodward J.E."/>
            <person name="May G.D."/>
            <person name="Brubaker C."/>
            <person name="Broadhvest J."/>
            <person name="Wilkins T.A."/>
        </authorList>
    </citation>
    <scope>NUCLEOTIDE SEQUENCE</scope>
    <source>
        <strain evidence="3">cv. AKA8401</strain>
    </source>
</reference>
<dbReference type="Proteomes" id="UP000032142">
    <property type="component" value="Unassembled WGS sequence"/>
</dbReference>
<evidence type="ECO:0000313" key="2">
    <source>
        <dbReference type="EMBL" id="KHG23949.1"/>
    </source>
</evidence>
<keyword evidence="1" id="KW-0812">Transmembrane</keyword>
<feature type="transmembrane region" description="Helical" evidence="1">
    <location>
        <begin position="20"/>
        <end position="42"/>
    </location>
</feature>
<gene>
    <name evidence="2" type="ORF">F383_07289</name>
</gene>
<name>A0A0B0PHN3_GOSAR</name>